<accession>A0A0P0RCL8</accession>
<organism evidence="1 2">
    <name type="scientific">Paraburkholderia caribensis MBA4</name>
    <dbReference type="NCBI Taxonomy" id="1323664"/>
    <lineage>
        <taxon>Bacteria</taxon>
        <taxon>Pseudomonadati</taxon>
        <taxon>Pseudomonadota</taxon>
        <taxon>Betaproteobacteria</taxon>
        <taxon>Burkholderiales</taxon>
        <taxon>Burkholderiaceae</taxon>
        <taxon>Paraburkholderia</taxon>
    </lineage>
</organism>
<gene>
    <name evidence="1" type="ORF">K788_00014410</name>
</gene>
<evidence type="ECO:0000313" key="2">
    <source>
        <dbReference type="Proteomes" id="UP000019146"/>
    </source>
</evidence>
<protein>
    <submittedName>
        <fullName evidence="1">Uncharacterized protein</fullName>
    </submittedName>
</protein>
<reference evidence="1 2" key="1">
    <citation type="journal article" date="2014" name="Genome Announc.">
        <title>Draft Genome Sequence of the Haloacid-Degrading Burkholderia caribensis Strain MBA4.</title>
        <authorList>
            <person name="Pan Y."/>
            <person name="Kong K.F."/>
            <person name="Tsang J.S."/>
        </authorList>
    </citation>
    <scope>NUCLEOTIDE SEQUENCE [LARGE SCALE GENOMIC DNA]</scope>
    <source>
        <strain evidence="1 2">MBA4</strain>
    </source>
</reference>
<name>A0A0P0RCL8_9BURK</name>
<dbReference type="AlphaFoldDB" id="A0A0P0RCL8"/>
<evidence type="ECO:0000313" key="1">
    <source>
        <dbReference type="EMBL" id="ALL66260.1"/>
    </source>
</evidence>
<proteinExistence type="predicted"/>
<dbReference type="KEGG" id="bcai:K788_00014410"/>
<dbReference type="Proteomes" id="UP000019146">
    <property type="component" value="Chromosome 2"/>
</dbReference>
<sequence length="38" mass="4030">MHDGKHSMLIAANRMACVMVPTKPGEASVAARVVDAYT</sequence>
<dbReference type="EMBL" id="CP012747">
    <property type="protein sequence ID" value="ALL66260.1"/>
    <property type="molecule type" value="Genomic_DNA"/>
</dbReference>